<dbReference type="FunFam" id="1.10.10.10:FF:000001">
    <property type="entry name" value="LysR family transcriptional regulator"/>
    <property type="match status" value="1"/>
</dbReference>
<feature type="domain" description="HTH lysR-type" evidence="5">
    <location>
        <begin position="2"/>
        <end position="59"/>
    </location>
</feature>
<dbReference type="AlphaFoldDB" id="A0A0A0D3J2"/>
<sequence>MFDLDLLRTFVAVADAGGFTRAAERVHRSQSTVSQQIRRLEQDLGHRLLDRDRTGGAAVLTEEGELLIGYARRLLGISAEAREALAGPGRAAVVRLGVPEDFAGRRLTDLLSGFARRSPRIRLDTTSAWSAELRRLLAAGELDLALVKRDVGDGRCLARWSERLVWVAGREADINTDPLPLALFPPGCIYRDRAIAGMEALGRRWRLAYSSQGLIGVQAAVASGLGVSILAEDAVLPDHRRLGASDGFPDPAESELALLGKPGRPDRAAGELAEYLVGALGAD</sequence>
<evidence type="ECO:0000256" key="1">
    <source>
        <dbReference type="ARBA" id="ARBA00009437"/>
    </source>
</evidence>
<name>A0A0A0D3J2_9PROT</name>
<evidence type="ECO:0000313" key="6">
    <source>
        <dbReference type="EMBL" id="KGM32664.1"/>
    </source>
</evidence>
<dbReference type="InterPro" id="IPR000847">
    <property type="entry name" value="LysR_HTH_N"/>
</dbReference>
<comment type="similarity">
    <text evidence="1">Belongs to the LysR transcriptional regulatory family.</text>
</comment>
<dbReference type="EMBL" id="JANX01000282">
    <property type="protein sequence ID" value="KGM32664.1"/>
    <property type="molecule type" value="Genomic_DNA"/>
</dbReference>
<evidence type="ECO:0000259" key="5">
    <source>
        <dbReference type="PROSITE" id="PS50931"/>
    </source>
</evidence>
<dbReference type="RefSeq" id="WP_034842441.1">
    <property type="nucleotide sequence ID" value="NZ_JANX01000282.1"/>
</dbReference>
<proteinExistence type="inferred from homology"/>
<dbReference type="PROSITE" id="PS50931">
    <property type="entry name" value="HTH_LYSR"/>
    <property type="match status" value="1"/>
</dbReference>
<dbReference type="InterPro" id="IPR036388">
    <property type="entry name" value="WH-like_DNA-bd_sf"/>
</dbReference>
<dbReference type="InterPro" id="IPR036390">
    <property type="entry name" value="WH_DNA-bd_sf"/>
</dbReference>
<dbReference type="GO" id="GO:0003677">
    <property type="term" value="F:DNA binding"/>
    <property type="evidence" value="ECO:0007669"/>
    <property type="project" value="UniProtKB-KW"/>
</dbReference>
<dbReference type="PRINTS" id="PR00039">
    <property type="entry name" value="HTHLYSR"/>
</dbReference>
<dbReference type="Gene3D" id="1.10.10.10">
    <property type="entry name" value="Winged helix-like DNA-binding domain superfamily/Winged helix DNA-binding domain"/>
    <property type="match status" value="1"/>
</dbReference>
<evidence type="ECO:0000256" key="3">
    <source>
        <dbReference type="ARBA" id="ARBA00023125"/>
    </source>
</evidence>
<gene>
    <name evidence="6" type="ORF">P409_20120</name>
</gene>
<evidence type="ECO:0000256" key="4">
    <source>
        <dbReference type="ARBA" id="ARBA00023163"/>
    </source>
</evidence>
<keyword evidence="2" id="KW-0805">Transcription regulation</keyword>
<protein>
    <submittedName>
        <fullName evidence="6">LysR family transcriptional regulator</fullName>
    </submittedName>
</protein>
<dbReference type="Pfam" id="PF00126">
    <property type="entry name" value="HTH_1"/>
    <property type="match status" value="1"/>
</dbReference>
<dbReference type="PANTHER" id="PTHR30579:SF7">
    <property type="entry name" value="HTH-TYPE TRANSCRIPTIONAL REGULATOR LRHA-RELATED"/>
    <property type="match status" value="1"/>
</dbReference>
<reference evidence="6 7" key="1">
    <citation type="submission" date="2014-01" db="EMBL/GenBank/DDBJ databases">
        <title>Genome sequence determination for a cystic fibrosis isolate, Inquilinus limosus.</title>
        <authorList>
            <person name="Pino M."/>
            <person name="Di Conza J."/>
            <person name="Gutkind G."/>
        </authorList>
    </citation>
    <scope>NUCLEOTIDE SEQUENCE [LARGE SCALE GENOMIC DNA]</scope>
    <source>
        <strain evidence="6 7">MP06</strain>
    </source>
</reference>
<keyword evidence="3" id="KW-0238">DNA-binding</keyword>
<dbReference type="InterPro" id="IPR005119">
    <property type="entry name" value="LysR_subst-bd"/>
</dbReference>
<dbReference type="Pfam" id="PF03466">
    <property type="entry name" value="LysR_substrate"/>
    <property type="match status" value="1"/>
</dbReference>
<evidence type="ECO:0000256" key="2">
    <source>
        <dbReference type="ARBA" id="ARBA00023015"/>
    </source>
</evidence>
<dbReference type="InterPro" id="IPR050176">
    <property type="entry name" value="LTTR"/>
</dbReference>
<keyword evidence="4" id="KW-0804">Transcription</keyword>
<dbReference type="PANTHER" id="PTHR30579">
    <property type="entry name" value="TRANSCRIPTIONAL REGULATOR"/>
    <property type="match status" value="1"/>
</dbReference>
<evidence type="ECO:0000313" key="7">
    <source>
        <dbReference type="Proteomes" id="UP000029995"/>
    </source>
</evidence>
<dbReference type="Proteomes" id="UP000029995">
    <property type="component" value="Unassembled WGS sequence"/>
</dbReference>
<dbReference type="SUPFAM" id="SSF46785">
    <property type="entry name" value="Winged helix' DNA-binding domain"/>
    <property type="match status" value="1"/>
</dbReference>
<organism evidence="6 7">
    <name type="scientific">Inquilinus limosus MP06</name>
    <dbReference type="NCBI Taxonomy" id="1398085"/>
    <lineage>
        <taxon>Bacteria</taxon>
        <taxon>Pseudomonadati</taxon>
        <taxon>Pseudomonadota</taxon>
        <taxon>Alphaproteobacteria</taxon>
        <taxon>Rhodospirillales</taxon>
        <taxon>Rhodospirillaceae</taxon>
        <taxon>Inquilinus</taxon>
    </lineage>
</organism>
<accession>A0A0A0D3J2</accession>
<dbReference type="SUPFAM" id="SSF53850">
    <property type="entry name" value="Periplasmic binding protein-like II"/>
    <property type="match status" value="1"/>
</dbReference>
<comment type="caution">
    <text evidence="6">The sequence shown here is derived from an EMBL/GenBank/DDBJ whole genome shotgun (WGS) entry which is preliminary data.</text>
</comment>
<dbReference type="GO" id="GO:0003700">
    <property type="term" value="F:DNA-binding transcription factor activity"/>
    <property type="evidence" value="ECO:0007669"/>
    <property type="project" value="InterPro"/>
</dbReference>
<dbReference type="Gene3D" id="3.40.190.10">
    <property type="entry name" value="Periplasmic binding protein-like II"/>
    <property type="match status" value="2"/>
</dbReference>